<sequence length="75" mass="8456">MLILSAVLTLFGILFVLFLPGLIGIIFKKIFFKSKKNNRDYRLDRRKPDSLNQAEAKSRAYAEANRNTFGGGSGF</sequence>
<name>A0ABY4H951_9BACI</name>
<protein>
    <recommendedName>
        <fullName evidence="4">DUF3951 domain-containing protein</fullName>
    </recommendedName>
</protein>
<evidence type="ECO:0000313" key="2">
    <source>
        <dbReference type="EMBL" id="UOR10992.1"/>
    </source>
</evidence>
<accession>A0ABY4H951</accession>
<evidence type="ECO:0000313" key="3">
    <source>
        <dbReference type="Proteomes" id="UP000830326"/>
    </source>
</evidence>
<reference evidence="2" key="1">
    <citation type="submission" date="2022-04" db="EMBL/GenBank/DDBJ databases">
        <title>Halobacillus sp. isolated from saltern.</title>
        <authorList>
            <person name="Won M."/>
            <person name="Lee C.-M."/>
            <person name="Woen H.-Y."/>
            <person name="Kwon S.-W."/>
        </authorList>
    </citation>
    <scope>NUCLEOTIDE SEQUENCE</scope>
    <source>
        <strain evidence="2">SSHM10-5</strain>
    </source>
</reference>
<keyword evidence="1" id="KW-0472">Membrane</keyword>
<dbReference type="EMBL" id="CP095075">
    <property type="protein sequence ID" value="UOR10992.1"/>
    <property type="molecule type" value="Genomic_DNA"/>
</dbReference>
<keyword evidence="3" id="KW-1185">Reference proteome</keyword>
<organism evidence="2 3">
    <name type="scientific">Halobacillus amylolyticus</name>
    <dbReference type="NCBI Taxonomy" id="2932259"/>
    <lineage>
        <taxon>Bacteria</taxon>
        <taxon>Bacillati</taxon>
        <taxon>Bacillota</taxon>
        <taxon>Bacilli</taxon>
        <taxon>Bacillales</taxon>
        <taxon>Bacillaceae</taxon>
        <taxon>Halobacillus</taxon>
    </lineage>
</organism>
<keyword evidence="1" id="KW-1133">Transmembrane helix</keyword>
<keyword evidence="1" id="KW-0812">Transmembrane</keyword>
<proteinExistence type="predicted"/>
<feature type="transmembrane region" description="Helical" evidence="1">
    <location>
        <begin position="6"/>
        <end position="27"/>
    </location>
</feature>
<evidence type="ECO:0000256" key="1">
    <source>
        <dbReference type="SAM" id="Phobius"/>
    </source>
</evidence>
<gene>
    <name evidence="2" type="ORF">MUO15_15480</name>
</gene>
<dbReference type="RefSeq" id="WP_245030518.1">
    <property type="nucleotide sequence ID" value="NZ_CP095075.1"/>
</dbReference>
<dbReference type="Proteomes" id="UP000830326">
    <property type="component" value="Chromosome"/>
</dbReference>
<evidence type="ECO:0008006" key="4">
    <source>
        <dbReference type="Google" id="ProtNLM"/>
    </source>
</evidence>